<proteinExistence type="predicted"/>
<dbReference type="GO" id="GO:0009507">
    <property type="term" value="C:chloroplast"/>
    <property type="evidence" value="ECO:0007669"/>
    <property type="project" value="TreeGrafter"/>
</dbReference>
<gene>
    <name evidence="2" type="ORF">NC653_030676</name>
</gene>
<keyword evidence="3" id="KW-1185">Reference proteome</keyword>
<dbReference type="Proteomes" id="UP001164929">
    <property type="component" value="Chromosome 13"/>
</dbReference>
<dbReference type="InterPro" id="IPR036188">
    <property type="entry name" value="FAD/NAD-bd_sf"/>
</dbReference>
<sequence>MMKIVSLKIQLLNSKVLALFPSSQGLEVTWSSVVKIAQSLYREGPGKDPFRPDQRTPVKNFFLAGSYTKQDYIDSMEGTTLSGRQASAYVCGAGEELVALRKTLAAVESQDGTKSQNLIDELSLVFMLYLFDVLSSALVGFEHASLKLSDI</sequence>
<dbReference type="GO" id="GO:0016719">
    <property type="term" value="F:9,9'-di-cis-zeta-carotene desaturase activity"/>
    <property type="evidence" value="ECO:0007669"/>
    <property type="project" value="TreeGrafter"/>
</dbReference>
<protein>
    <recommendedName>
        <fullName evidence="1">Amine oxidase domain-containing protein</fullName>
    </recommendedName>
</protein>
<accession>A0AAD6LWJ7</accession>
<reference evidence="2" key="1">
    <citation type="journal article" date="2023" name="Mol. Ecol. Resour.">
        <title>Chromosome-level genome assembly of a triploid poplar Populus alba 'Berolinensis'.</title>
        <authorList>
            <person name="Chen S."/>
            <person name="Yu Y."/>
            <person name="Wang X."/>
            <person name="Wang S."/>
            <person name="Zhang T."/>
            <person name="Zhou Y."/>
            <person name="He R."/>
            <person name="Meng N."/>
            <person name="Wang Y."/>
            <person name="Liu W."/>
            <person name="Liu Z."/>
            <person name="Liu J."/>
            <person name="Guo Q."/>
            <person name="Huang H."/>
            <person name="Sederoff R.R."/>
            <person name="Wang G."/>
            <person name="Qu G."/>
            <person name="Chen S."/>
        </authorList>
    </citation>
    <scope>NUCLEOTIDE SEQUENCE</scope>
    <source>
        <strain evidence="2">SC-2020</strain>
    </source>
</reference>
<dbReference type="InterPro" id="IPR050464">
    <property type="entry name" value="Zeta_carotene_desat/Oxidored"/>
</dbReference>
<name>A0AAD6LWJ7_9ROSI</name>
<dbReference type="PANTHER" id="PTHR42923">
    <property type="entry name" value="PROTOPORPHYRINOGEN OXIDASE"/>
    <property type="match status" value="1"/>
</dbReference>
<evidence type="ECO:0000313" key="2">
    <source>
        <dbReference type="EMBL" id="KAJ6974625.1"/>
    </source>
</evidence>
<comment type="caution">
    <text evidence="2">The sequence shown here is derived from an EMBL/GenBank/DDBJ whole genome shotgun (WGS) entry which is preliminary data.</text>
</comment>
<dbReference type="InterPro" id="IPR002937">
    <property type="entry name" value="Amino_oxidase"/>
</dbReference>
<dbReference type="Pfam" id="PF01593">
    <property type="entry name" value="Amino_oxidase"/>
    <property type="match status" value="1"/>
</dbReference>
<organism evidence="2 3">
    <name type="scientific">Populus alba x Populus x berolinensis</name>
    <dbReference type="NCBI Taxonomy" id="444605"/>
    <lineage>
        <taxon>Eukaryota</taxon>
        <taxon>Viridiplantae</taxon>
        <taxon>Streptophyta</taxon>
        <taxon>Embryophyta</taxon>
        <taxon>Tracheophyta</taxon>
        <taxon>Spermatophyta</taxon>
        <taxon>Magnoliopsida</taxon>
        <taxon>eudicotyledons</taxon>
        <taxon>Gunneridae</taxon>
        <taxon>Pentapetalae</taxon>
        <taxon>rosids</taxon>
        <taxon>fabids</taxon>
        <taxon>Malpighiales</taxon>
        <taxon>Salicaceae</taxon>
        <taxon>Saliceae</taxon>
        <taxon>Populus</taxon>
    </lineage>
</organism>
<evidence type="ECO:0000259" key="1">
    <source>
        <dbReference type="Pfam" id="PF01593"/>
    </source>
</evidence>
<dbReference type="AlphaFoldDB" id="A0AAD6LWJ7"/>
<evidence type="ECO:0000313" key="3">
    <source>
        <dbReference type="Proteomes" id="UP001164929"/>
    </source>
</evidence>
<dbReference type="EMBL" id="JAQIZT010000013">
    <property type="protein sequence ID" value="KAJ6974625.1"/>
    <property type="molecule type" value="Genomic_DNA"/>
</dbReference>
<feature type="domain" description="Amine oxidase" evidence="1">
    <location>
        <begin position="19"/>
        <end position="90"/>
    </location>
</feature>
<dbReference type="PANTHER" id="PTHR42923:SF41">
    <property type="entry name" value="ZETA-CAROTENE DESATURASE, CHLOROPLASTIC_CHROMOPLASTIC"/>
    <property type="match status" value="1"/>
</dbReference>
<dbReference type="SUPFAM" id="SSF51905">
    <property type="entry name" value="FAD/NAD(P)-binding domain"/>
    <property type="match status" value="1"/>
</dbReference>
<dbReference type="GO" id="GO:0016120">
    <property type="term" value="P:carotene biosynthetic process"/>
    <property type="evidence" value="ECO:0007669"/>
    <property type="project" value="TreeGrafter"/>
</dbReference>